<dbReference type="Proteomes" id="UP000256970">
    <property type="component" value="Unassembled WGS sequence"/>
</dbReference>
<feature type="transmembrane region" description="Helical" evidence="7">
    <location>
        <begin position="201"/>
        <end position="221"/>
    </location>
</feature>
<feature type="transmembrane region" description="Helical" evidence="7">
    <location>
        <begin position="406"/>
        <end position="425"/>
    </location>
</feature>
<feature type="transmembrane region" description="Helical" evidence="7">
    <location>
        <begin position="12"/>
        <end position="35"/>
    </location>
</feature>
<dbReference type="EMBL" id="FNXT01000107">
    <property type="protein sequence ID" value="SZX60822.1"/>
    <property type="molecule type" value="Genomic_DNA"/>
</dbReference>
<reference evidence="8 9" key="1">
    <citation type="submission" date="2016-10" db="EMBL/GenBank/DDBJ databases">
        <authorList>
            <person name="Cai Z."/>
        </authorList>
    </citation>
    <scope>NUCLEOTIDE SEQUENCE [LARGE SCALE GENOMIC DNA]</scope>
</reference>
<keyword evidence="3 7" id="KW-0812">Transmembrane</keyword>
<dbReference type="STRING" id="3088.A0A383V7T3"/>
<evidence type="ECO:0000313" key="9">
    <source>
        <dbReference type="Proteomes" id="UP000256970"/>
    </source>
</evidence>
<keyword evidence="5 7" id="KW-0472">Membrane</keyword>
<organism evidence="8 9">
    <name type="scientific">Tetradesmus obliquus</name>
    <name type="common">Green alga</name>
    <name type="synonym">Acutodesmus obliquus</name>
    <dbReference type="NCBI Taxonomy" id="3088"/>
    <lineage>
        <taxon>Eukaryota</taxon>
        <taxon>Viridiplantae</taxon>
        <taxon>Chlorophyta</taxon>
        <taxon>core chlorophytes</taxon>
        <taxon>Chlorophyceae</taxon>
        <taxon>CS clade</taxon>
        <taxon>Sphaeropleales</taxon>
        <taxon>Scenedesmaceae</taxon>
        <taxon>Tetradesmus</taxon>
    </lineage>
</organism>
<dbReference type="GO" id="GO:0022857">
    <property type="term" value="F:transmembrane transporter activity"/>
    <property type="evidence" value="ECO:0007669"/>
    <property type="project" value="InterPro"/>
</dbReference>
<protein>
    <submittedName>
        <fullName evidence="8">Uncharacterized protein</fullName>
    </submittedName>
</protein>
<feature type="transmembrane region" description="Helical" evidence="7">
    <location>
        <begin position="113"/>
        <end position="133"/>
    </location>
</feature>
<evidence type="ECO:0000256" key="3">
    <source>
        <dbReference type="ARBA" id="ARBA00022692"/>
    </source>
</evidence>
<feature type="transmembrane region" description="Helical" evidence="7">
    <location>
        <begin position="445"/>
        <end position="465"/>
    </location>
</feature>
<dbReference type="AlphaFoldDB" id="A0A383V7T3"/>
<evidence type="ECO:0000313" key="8">
    <source>
        <dbReference type="EMBL" id="SZX60822.1"/>
    </source>
</evidence>
<feature type="compositionally biased region" description="Polar residues" evidence="6">
    <location>
        <begin position="644"/>
        <end position="655"/>
    </location>
</feature>
<feature type="transmembrane region" description="Helical" evidence="7">
    <location>
        <begin position="348"/>
        <end position="369"/>
    </location>
</feature>
<feature type="region of interest" description="Disordered" evidence="6">
    <location>
        <begin position="608"/>
        <end position="664"/>
    </location>
</feature>
<evidence type="ECO:0000256" key="5">
    <source>
        <dbReference type="ARBA" id="ARBA00023136"/>
    </source>
</evidence>
<accession>A0A383V7T3</accession>
<name>A0A383V7T3_TETOB</name>
<comment type="similarity">
    <text evidence="2">Belongs to the nucleobase:cation symporter-2 (NCS2) (TC 2.A.40) family.</text>
</comment>
<feature type="transmembrane region" description="Helical" evidence="7">
    <location>
        <begin position="375"/>
        <end position="394"/>
    </location>
</feature>
<proteinExistence type="inferred from homology"/>
<dbReference type="Pfam" id="PF00860">
    <property type="entry name" value="Xan_ur_permease"/>
    <property type="match status" value="1"/>
</dbReference>
<sequence>MRYTILDNPPWWEAIALGFQTYLTLLGSTVLIPFICVPPMGGSPTDLANVICTIFFVSGIITLLQTVIGDRLPIVQGGSFAYISPVLAIAAQIKATHTFASDHDRFLFTMREVQGGIIGSGLIVMCIGLTGIIRPVLRAISPITVAANIGVLGLALYNVGFPGVAGCPQLGLMQIGTVILFSQYLKGVGIPMPGGRGKLRLFELFPVLLGILLSWFVAWILTLSGVYNSSPPEVQAACRTDQSNVLANSPWIRFPYPGQWGPIHISWASTLTMLAGALPAMVESLGDYFAAADIAGAPVPPPGVISRAIALQGATCALAGVWGTTSGTTAYNENIGAMQITRVGSRRVIQLGAVCAIIMGLIGKFGGLFASLPGAMVSGLFCVMFGCICAVGLAQMQFADQRSNRNIFILGFSLYMGLSIPYYFGDYTTKHGMGPIQTASAVFNNIFNSIFHTAAAVALLLTLFLDNTIPGSDEERGLHVWATLVVDEEGNKTDWWEDDHLNRVYGLPFNGTRRFQRAIGSPLRAWASTNIGRPCGRALAPLRRACWGCCRGHKQHSDPIATLGLPPAGLAAAVRPDHDHAAAKAAAYEDLQFEGKLPTVSAAKLEGLGEQQQQQQQQQGGAGSSAGSGEHITVLPAEPVMGHTVQQGLGQQGPCSSAASASAG</sequence>
<dbReference type="InterPro" id="IPR006043">
    <property type="entry name" value="NCS2"/>
</dbReference>
<feature type="compositionally biased region" description="Low complexity" evidence="6">
    <location>
        <begin position="608"/>
        <end position="619"/>
    </location>
</feature>
<keyword evidence="9" id="KW-1185">Reference proteome</keyword>
<keyword evidence="4 7" id="KW-1133">Transmembrane helix</keyword>
<feature type="transmembrane region" description="Helical" evidence="7">
    <location>
        <begin position="171"/>
        <end position="189"/>
    </location>
</feature>
<gene>
    <name evidence="8" type="ORF">BQ4739_LOCUS1353</name>
</gene>
<evidence type="ECO:0000256" key="7">
    <source>
        <dbReference type="SAM" id="Phobius"/>
    </source>
</evidence>
<evidence type="ECO:0000256" key="4">
    <source>
        <dbReference type="ARBA" id="ARBA00022989"/>
    </source>
</evidence>
<dbReference type="GO" id="GO:0016020">
    <property type="term" value="C:membrane"/>
    <property type="evidence" value="ECO:0007669"/>
    <property type="project" value="UniProtKB-SubCell"/>
</dbReference>
<feature type="transmembrane region" description="Helical" evidence="7">
    <location>
        <begin position="145"/>
        <end position="165"/>
    </location>
</feature>
<evidence type="ECO:0000256" key="6">
    <source>
        <dbReference type="SAM" id="MobiDB-lite"/>
    </source>
</evidence>
<feature type="transmembrane region" description="Helical" evidence="7">
    <location>
        <begin position="263"/>
        <end position="282"/>
    </location>
</feature>
<evidence type="ECO:0000256" key="1">
    <source>
        <dbReference type="ARBA" id="ARBA00004141"/>
    </source>
</evidence>
<dbReference type="PANTHER" id="PTHR11119">
    <property type="entry name" value="XANTHINE-URACIL / VITAMIN C PERMEASE FAMILY MEMBER"/>
    <property type="match status" value="1"/>
</dbReference>
<evidence type="ECO:0000256" key="2">
    <source>
        <dbReference type="ARBA" id="ARBA00008821"/>
    </source>
</evidence>
<feature type="transmembrane region" description="Helical" evidence="7">
    <location>
        <begin position="47"/>
        <end position="67"/>
    </location>
</feature>
<comment type="subcellular location">
    <subcellularLocation>
        <location evidence="1">Membrane</location>
        <topology evidence="1">Multi-pass membrane protein</topology>
    </subcellularLocation>
</comment>